<accession>A0A343TG15</accession>
<organism evidence="1 2">
    <name type="scientific">Halalkaliarchaeum desulfuricum</name>
    <dbReference type="NCBI Taxonomy" id="2055893"/>
    <lineage>
        <taxon>Archaea</taxon>
        <taxon>Methanobacteriati</taxon>
        <taxon>Methanobacteriota</taxon>
        <taxon>Stenosarchaea group</taxon>
        <taxon>Halobacteria</taxon>
        <taxon>Halobacteriales</taxon>
        <taxon>Haloferacaceae</taxon>
        <taxon>Halalkaliarchaeum</taxon>
    </lineage>
</organism>
<dbReference type="EC" id="4.1.1.55" evidence="1"/>
<dbReference type="GO" id="GO:0018796">
    <property type="term" value="F:4,5-dihydroxyphthalate decarboxylase activity"/>
    <property type="evidence" value="ECO:0007669"/>
    <property type="project" value="UniProtKB-EC"/>
</dbReference>
<dbReference type="SUPFAM" id="SSF53850">
    <property type="entry name" value="Periplasmic binding protein-like II"/>
    <property type="match status" value="1"/>
</dbReference>
<sequence>MAVELTLNCDDTDITRALLTGEVDPDGIDLTADTTYPPRRHRRFCRTDAYDVAELCLASYVASRAEPEEYPFTAIPVFPSKTFRHAFFYRHVNADVDEPADLAGKKVGVQSWQTAANVWMRGISTEHHGLDLESVTWYRRRQDDVDRTAPDRYDVRPVPGSQGGDAIDEPRDMRELLFAGELDAVMDPSGSLLEAVFDSDDVEFVFDDPLAAERDYFEETGLHPIMHVVAIRDEVLEEHPWVAERMYEAFCEARDVGLERVRRPSYNMSLTWAHLHRLDQREIMGPGEEVWEYGVTERTRRELSKFVEYADDQGIADREYEPEELFVADLAAE</sequence>
<dbReference type="KEGG" id="hdf:AArcSl_0384"/>
<name>A0A343TG15_9EURY</name>
<evidence type="ECO:0000313" key="2">
    <source>
        <dbReference type="Proteomes" id="UP000263012"/>
    </source>
</evidence>
<keyword evidence="2" id="KW-1185">Reference proteome</keyword>
<keyword evidence="1" id="KW-0456">Lyase</keyword>
<evidence type="ECO:0000313" key="1">
    <source>
        <dbReference type="EMBL" id="AUX08037.1"/>
    </source>
</evidence>
<dbReference type="AlphaFoldDB" id="A0A343TG15"/>
<protein>
    <submittedName>
        <fullName evidence="1">4,5-dihydroxyphthalate decarboxylase</fullName>
        <ecNumber evidence="1">4.1.1.55</ecNumber>
    </submittedName>
</protein>
<proteinExistence type="predicted"/>
<dbReference type="RefSeq" id="WP_119814218.1">
    <property type="nucleotide sequence ID" value="NZ_CP025066.1"/>
</dbReference>
<gene>
    <name evidence="1" type="ORF">AArcSl_0384</name>
</gene>
<dbReference type="Proteomes" id="UP000263012">
    <property type="component" value="Chromosome"/>
</dbReference>
<reference evidence="2" key="1">
    <citation type="submission" date="2017-11" db="EMBL/GenBank/DDBJ databases">
        <title>Phenotypic and genomic properties of facultatively anaerobic sulfur-reducing natronoarchaea from hypersaline soda lakes.</title>
        <authorList>
            <person name="Sorokin D.Y."/>
            <person name="Kublanov I.V."/>
            <person name="Roman P."/>
            <person name="Sinninghe Damste J.S."/>
            <person name="Golyshin P.N."/>
            <person name="Rojo D."/>
            <person name="Ciordia S."/>
            <person name="Mena M.D.C."/>
            <person name="Ferrer M."/>
            <person name="Messina E."/>
            <person name="Smedile F."/>
            <person name="La Spada G."/>
            <person name="La Cono V."/>
            <person name="Yakimov M.M."/>
        </authorList>
    </citation>
    <scope>NUCLEOTIDE SEQUENCE [LARGE SCALE GENOMIC DNA]</scope>
    <source>
        <strain evidence="2">AArc-Sl</strain>
    </source>
</reference>
<dbReference type="EMBL" id="CP025066">
    <property type="protein sequence ID" value="AUX08037.1"/>
    <property type="molecule type" value="Genomic_DNA"/>
</dbReference>
<dbReference type="OrthoDB" id="305927at2157"/>
<dbReference type="Gene3D" id="3.40.190.10">
    <property type="entry name" value="Periplasmic binding protein-like II"/>
    <property type="match status" value="1"/>
</dbReference>
<dbReference type="GeneID" id="37876719"/>